<comment type="caution">
    <text evidence="1">The sequence shown here is derived from an EMBL/GenBank/DDBJ whole genome shotgun (WGS) entry which is preliminary data.</text>
</comment>
<accession>A0A7X0H712</accession>
<dbReference type="Proteomes" id="UP000541810">
    <property type="component" value="Unassembled WGS sequence"/>
</dbReference>
<evidence type="ECO:0000313" key="2">
    <source>
        <dbReference type="Proteomes" id="UP000541810"/>
    </source>
</evidence>
<dbReference type="EMBL" id="JACHGY010000001">
    <property type="protein sequence ID" value="MBB6429009.1"/>
    <property type="molecule type" value="Genomic_DNA"/>
</dbReference>
<dbReference type="AlphaFoldDB" id="A0A7X0H712"/>
<protein>
    <submittedName>
        <fullName evidence="1">Uncharacterized protein</fullName>
    </submittedName>
</protein>
<organism evidence="1 2">
    <name type="scientific">Algisphaera agarilytica</name>
    <dbReference type="NCBI Taxonomy" id="1385975"/>
    <lineage>
        <taxon>Bacteria</taxon>
        <taxon>Pseudomonadati</taxon>
        <taxon>Planctomycetota</taxon>
        <taxon>Phycisphaerae</taxon>
        <taxon>Phycisphaerales</taxon>
        <taxon>Phycisphaeraceae</taxon>
        <taxon>Algisphaera</taxon>
    </lineage>
</organism>
<name>A0A7X0H712_9BACT</name>
<sequence length="86" mass="9564">MSSIYSSFQIIELQQMLRMQRRRRLSRLLRLVCCLGLLLGAVAYSTGCSSPESTSQEPIPPTYRHASADIVGDIHPSTQALPDSTR</sequence>
<evidence type="ECO:0000313" key="1">
    <source>
        <dbReference type="EMBL" id="MBB6429009.1"/>
    </source>
</evidence>
<proteinExistence type="predicted"/>
<dbReference type="RefSeq" id="WP_184676611.1">
    <property type="nucleotide sequence ID" value="NZ_JACHGY010000001.1"/>
</dbReference>
<reference evidence="1 2" key="1">
    <citation type="submission" date="2020-08" db="EMBL/GenBank/DDBJ databases">
        <title>Genomic Encyclopedia of Type Strains, Phase IV (KMG-IV): sequencing the most valuable type-strain genomes for metagenomic binning, comparative biology and taxonomic classification.</title>
        <authorList>
            <person name="Goeker M."/>
        </authorList>
    </citation>
    <scope>NUCLEOTIDE SEQUENCE [LARGE SCALE GENOMIC DNA]</scope>
    <source>
        <strain evidence="1 2">DSM 103725</strain>
    </source>
</reference>
<gene>
    <name evidence="1" type="ORF">HNQ40_000815</name>
</gene>
<keyword evidence="2" id="KW-1185">Reference proteome</keyword>